<gene>
    <name evidence="11" type="ORF">BCM02_105290</name>
</gene>
<evidence type="ECO:0000256" key="4">
    <source>
        <dbReference type="ARBA" id="ARBA00002713"/>
    </source>
</evidence>
<dbReference type="EC" id="4.2.1.8" evidence="7"/>
<dbReference type="AlphaFoldDB" id="A0A5S5C5N9"/>
<dbReference type="InterPro" id="IPR036237">
    <property type="entry name" value="Xyl_isomerase-like_sf"/>
</dbReference>
<evidence type="ECO:0000256" key="9">
    <source>
        <dbReference type="ARBA" id="ARBA00023211"/>
    </source>
</evidence>
<evidence type="ECO:0000256" key="6">
    <source>
        <dbReference type="ARBA" id="ARBA00007389"/>
    </source>
</evidence>
<dbReference type="Pfam" id="PF03786">
    <property type="entry name" value="UxuA"/>
    <property type="match status" value="2"/>
</dbReference>
<organism evidence="11 12">
    <name type="scientific">Paenibacillus methanolicus</name>
    <dbReference type="NCBI Taxonomy" id="582686"/>
    <lineage>
        <taxon>Bacteria</taxon>
        <taxon>Bacillati</taxon>
        <taxon>Bacillota</taxon>
        <taxon>Bacilli</taxon>
        <taxon>Bacillales</taxon>
        <taxon>Paenibacillaceae</taxon>
        <taxon>Paenibacillus</taxon>
    </lineage>
</organism>
<dbReference type="OrthoDB" id="9780250at2"/>
<evidence type="ECO:0000256" key="8">
    <source>
        <dbReference type="ARBA" id="ARBA00023004"/>
    </source>
</evidence>
<keyword evidence="9" id="KW-0464">Manganese</keyword>
<comment type="catalytic activity">
    <reaction evidence="1">
        <text>D-mannonate = 2-dehydro-3-deoxy-D-gluconate + H2O</text>
        <dbReference type="Rhea" id="RHEA:20097"/>
        <dbReference type="ChEBI" id="CHEBI:15377"/>
        <dbReference type="ChEBI" id="CHEBI:17767"/>
        <dbReference type="ChEBI" id="CHEBI:57990"/>
        <dbReference type="EC" id="4.2.1.8"/>
    </reaction>
</comment>
<evidence type="ECO:0000256" key="2">
    <source>
        <dbReference type="ARBA" id="ARBA00001936"/>
    </source>
</evidence>
<protein>
    <recommendedName>
        <fullName evidence="7">mannonate dehydratase</fullName>
        <ecNumber evidence="7">4.2.1.8</ecNumber>
    </recommendedName>
</protein>
<dbReference type="SUPFAM" id="SSF51658">
    <property type="entry name" value="Xylose isomerase-like"/>
    <property type="match status" value="1"/>
</dbReference>
<evidence type="ECO:0000313" key="11">
    <source>
        <dbReference type="EMBL" id="TYP74745.1"/>
    </source>
</evidence>
<name>A0A5S5C5N9_9BACL</name>
<accession>A0A5S5C5N9</accession>
<dbReference type="GO" id="GO:0008927">
    <property type="term" value="F:mannonate dehydratase activity"/>
    <property type="evidence" value="ECO:0007669"/>
    <property type="project" value="UniProtKB-EC"/>
</dbReference>
<dbReference type="PANTHER" id="PTHR30387">
    <property type="entry name" value="MANNONATE DEHYDRATASE"/>
    <property type="match status" value="1"/>
</dbReference>
<comment type="cofactor">
    <cofactor evidence="2">
        <name>Mn(2+)</name>
        <dbReference type="ChEBI" id="CHEBI:29035"/>
    </cofactor>
</comment>
<dbReference type="PANTHER" id="PTHR30387:SF2">
    <property type="entry name" value="MANNONATE DEHYDRATASE"/>
    <property type="match status" value="1"/>
</dbReference>
<dbReference type="InterPro" id="IPR004628">
    <property type="entry name" value="Man_deHydtase"/>
</dbReference>
<comment type="pathway">
    <text evidence="5">Carbohydrate metabolism; pentose and glucuronate interconversion.</text>
</comment>
<evidence type="ECO:0000256" key="10">
    <source>
        <dbReference type="ARBA" id="ARBA00023239"/>
    </source>
</evidence>
<comment type="caution">
    <text evidence="11">The sequence shown here is derived from an EMBL/GenBank/DDBJ whole genome shotgun (WGS) entry which is preliminary data.</text>
</comment>
<keyword evidence="10" id="KW-0456">Lyase</keyword>
<dbReference type="RefSeq" id="WP_148929979.1">
    <property type="nucleotide sequence ID" value="NZ_VNHS01000005.1"/>
</dbReference>
<comment type="similarity">
    <text evidence="6">Belongs to the mannonate dehydratase family.</text>
</comment>
<keyword evidence="8" id="KW-0408">Iron</keyword>
<reference evidence="11 12" key="1">
    <citation type="submission" date="2019-07" db="EMBL/GenBank/DDBJ databases">
        <title>Genomic Encyclopedia of Type Strains, Phase III (KMG-III): the genomes of soil and plant-associated and newly described type strains.</title>
        <authorList>
            <person name="Whitman W."/>
        </authorList>
    </citation>
    <scope>NUCLEOTIDE SEQUENCE [LARGE SCALE GENOMIC DNA]</scope>
    <source>
        <strain evidence="11 12">BL24</strain>
    </source>
</reference>
<dbReference type="Proteomes" id="UP000323257">
    <property type="component" value="Unassembled WGS sequence"/>
</dbReference>
<dbReference type="GO" id="GO:0030145">
    <property type="term" value="F:manganese ion binding"/>
    <property type="evidence" value="ECO:0007669"/>
    <property type="project" value="TreeGrafter"/>
</dbReference>
<dbReference type="UniPathway" id="UPA00246"/>
<evidence type="ECO:0000256" key="7">
    <source>
        <dbReference type="ARBA" id="ARBA00012927"/>
    </source>
</evidence>
<dbReference type="GO" id="GO:0042840">
    <property type="term" value="P:D-glucuronate catabolic process"/>
    <property type="evidence" value="ECO:0007669"/>
    <property type="project" value="TreeGrafter"/>
</dbReference>
<dbReference type="Gene3D" id="3.20.20.150">
    <property type="entry name" value="Divalent-metal-dependent TIM barrel enzymes"/>
    <property type="match status" value="1"/>
</dbReference>
<evidence type="ECO:0000256" key="5">
    <source>
        <dbReference type="ARBA" id="ARBA00004892"/>
    </source>
</evidence>
<evidence type="ECO:0000313" key="12">
    <source>
        <dbReference type="Proteomes" id="UP000323257"/>
    </source>
</evidence>
<evidence type="ECO:0000256" key="3">
    <source>
        <dbReference type="ARBA" id="ARBA00001954"/>
    </source>
</evidence>
<dbReference type="EMBL" id="VNHS01000005">
    <property type="protein sequence ID" value="TYP74745.1"/>
    <property type="molecule type" value="Genomic_DNA"/>
</dbReference>
<sequence length="352" mass="39568">MRLGLGLGQRMLTPDNFRFAWQLGCTDIVAHLTDYMEPVIDLARHEEMYSLESMLRLKAQMNAEGLAFHAIENFCPAHWHDVLLDGPRRGEQIERLKTIIRNAGRAGIPVFGYNFSIAGVWGLTSVEAARGRARTAVFHDPAQTPIPNGTVWNFTYDPVAPEGFIAPISEEQLWDRVERFLREIIPVAEEAGVVMAAHPDDPPLATVRGTARLVYKPDYYRRLLDLYPSPSNKLEFCMGTTAEMTEGSVYEAIAEYGRDFGYIHFRNVRGKVPHYDEVFLDEGDIDMIRALRLCKRSGFDGVLIPDHTPMTQCAAPWHAGMAYALGYMRAAMTMIEREEANGREGAEEAVNG</sequence>
<keyword evidence="12" id="KW-1185">Reference proteome</keyword>
<evidence type="ECO:0000256" key="1">
    <source>
        <dbReference type="ARBA" id="ARBA00001794"/>
    </source>
</evidence>
<dbReference type="GO" id="GO:0008198">
    <property type="term" value="F:ferrous iron binding"/>
    <property type="evidence" value="ECO:0007669"/>
    <property type="project" value="TreeGrafter"/>
</dbReference>
<proteinExistence type="inferred from homology"/>
<comment type="cofactor">
    <cofactor evidence="3">
        <name>Fe(2+)</name>
        <dbReference type="ChEBI" id="CHEBI:29033"/>
    </cofactor>
</comment>
<comment type="function">
    <text evidence="4">Catalyzes the dehydration of D-mannonate.</text>
</comment>